<evidence type="ECO:0000256" key="10">
    <source>
        <dbReference type="PIRSR" id="PIRSR602401-1"/>
    </source>
</evidence>
<dbReference type="GO" id="GO:0016705">
    <property type="term" value="F:oxidoreductase activity, acting on paired donors, with incorporation or reduction of molecular oxygen"/>
    <property type="evidence" value="ECO:0007669"/>
    <property type="project" value="InterPro"/>
</dbReference>
<dbReference type="PRINTS" id="PR00385">
    <property type="entry name" value="P450"/>
</dbReference>
<dbReference type="Proteomes" id="UP000077755">
    <property type="component" value="Chromosome 1"/>
</dbReference>
<keyword evidence="4" id="KW-0812">Transmembrane</keyword>
<dbReference type="InterPro" id="IPR002401">
    <property type="entry name" value="Cyt_P450_E_grp-I"/>
</dbReference>
<accession>A0A175YAL9</accession>
<proteinExistence type="inferred from homology"/>
<name>A0A175YAL9_DAUCS</name>
<evidence type="ECO:0000256" key="1">
    <source>
        <dbReference type="ARBA" id="ARBA00001971"/>
    </source>
</evidence>
<organism evidence="12 13">
    <name type="scientific">Daucus carota subsp. sativus</name>
    <name type="common">Carrot</name>
    <dbReference type="NCBI Taxonomy" id="79200"/>
    <lineage>
        <taxon>Eukaryota</taxon>
        <taxon>Viridiplantae</taxon>
        <taxon>Streptophyta</taxon>
        <taxon>Embryophyta</taxon>
        <taxon>Tracheophyta</taxon>
        <taxon>Spermatophyta</taxon>
        <taxon>Magnoliopsida</taxon>
        <taxon>eudicotyledons</taxon>
        <taxon>Gunneridae</taxon>
        <taxon>Pentapetalae</taxon>
        <taxon>asterids</taxon>
        <taxon>campanulids</taxon>
        <taxon>Apiales</taxon>
        <taxon>Apiaceae</taxon>
        <taxon>Apioideae</taxon>
        <taxon>Scandiceae</taxon>
        <taxon>Daucinae</taxon>
        <taxon>Daucus</taxon>
        <taxon>Daucus sect. Daucus</taxon>
    </lineage>
</organism>
<dbReference type="InterPro" id="IPR036396">
    <property type="entry name" value="Cyt_P450_sf"/>
</dbReference>
<dbReference type="InterPro" id="IPR001128">
    <property type="entry name" value="Cyt_P450"/>
</dbReference>
<dbReference type="GO" id="GO:0005506">
    <property type="term" value="F:iron ion binding"/>
    <property type="evidence" value="ECO:0007669"/>
    <property type="project" value="InterPro"/>
</dbReference>
<dbReference type="Gramene" id="KZM80467">
    <property type="protein sequence ID" value="KZM80467"/>
    <property type="gene ID" value="DCAR_032272"/>
</dbReference>
<evidence type="ECO:0000256" key="11">
    <source>
        <dbReference type="RuleBase" id="RU000461"/>
    </source>
</evidence>
<dbReference type="OrthoDB" id="3945418at2759"/>
<dbReference type="InterPro" id="IPR017972">
    <property type="entry name" value="Cyt_P450_CS"/>
</dbReference>
<evidence type="ECO:0000256" key="6">
    <source>
        <dbReference type="ARBA" id="ARBA00022989"/>
    </source>
</evidence>
<dbReference type="GO" id="GO:0016125">
    <property type="term" value="P:sterol metabolic process"/>
    <property type="evidence" value="ECO:0007669"/>
    <property type="project" value="TreeGrafter"/>
</dbReference>
<dbReference type="EMBL" id="CP093343">
    <property type="protein sequence ID" value="WOG81900.1"/>
    <property type="molecule type" value="Genomic_DNA"/>
</dbReference>
<dbReference type="PANTHER" id="PTHR24286">
    <property type="entry name" value="CYTOCHROME P450 26"/>
    <property type="match status" value="1"/>
</dbReference>
<dbReference type="AlphaFoldDB" id="A0A175YAL9"/>
<dbReference type="PANTHER" id="PTHR24286:SF53">
    <property type="entry name" value="BETA-AMYRIN 28-OXIDASE-LIKE"/>
    <property type="match status" value="1"/>
</dbReference>
<protein>
    <submittedName>
        <fullName evidence="12">Uncharacterized protein</fullName>
    </submittedName>
</protein>
<reference evidence="12" key="1">
    <citation type="journal article" date="2016" name="Nat. Genet.">
        <title>A high-quality carrot genome assembly provides new insights into carotenoid accumulation and asterid genome evolution.</title>
        <authorList>
            <person name="Iorizzo M."/>
            <person name="Ellison S."/>
            <person name="Senalik D."/>
            <person name="Zeng P."/>
            <person name="Satapoomin P."/>
            <person name="Huang J."/>
            <person name="Bowman M."/>
            <person name="Iovene M."/>
            <person name="Sanseverino W."/>
            <person name="Cavagnaro P."/>
            <person name="Yildiz M."/>
            <person name="Macko-Podgorni A."/>
            <person name="Moranska E."/>
            <person name="Grzebelus E."/>
            <person name="Grzebelus D."/>
            <person name="Ashrafi H."/>
            <person name="Zheng Z."/>
            <person name="Cheng S."/>
            <person name="Spooner D."/>
            <person name="Van Deynze A."/>
            <person name="Simon P."/>
        </authorList>
    </citation>
    <scope>NUCLEOTIDE SEQUENCE</scope>
    <source>
        <tissue evidence="12">Leaf</tissue>
    </source>
</reference>
<evidence type="ECO:0000256" key="2">
    <source>
        <dbReference type="ARBA" id="ARBA00004167"/>
    </source>
</evidence>
<comment type="similarity">
    <text evidence="3 11">Belongs to the cytochrome P450 family.</text>
</comment>
<keyword evidence="9" id="KW-0472">Membrane</keyword>
<feature type="binding site" description="axial binding residue" evidence="10">
    <location>
        <position position="425"/>
    </location>
    <ligand>
        <name>heme</name>
        <dbReference type="ChEBI" id="CHEBI:30413"/>
    </ligand>
    <ligandPart>
        <name>Fe</name>
        <dbReference type="ChEBI" id="CHEBI:18248"/>
    </ligandPart>
</feature>
<keyword evidence="8 10" id="KW-0408">Iron</keyword>
<evidence type="ECO:0000313" key="13">
    <source>
        <dbReference type="Proteomes" id="UP000077755"/>
    </source>
</evidence>
<dbReference type="FunFam" id="1.10.630.10:FF:000022">
    <property type="entry name" value="Taxadiene 5-alpha hydroxylase"/>
    <property type="match status" value="1"/>
</dbReference>
<evidence type="ECO:0000256" key="5">
    <source>
        <dbReference type="ARBA" id="ARBA00022723"/>
    </source>
</evidence>
<sequence length="478" mass="54923">MQTLVMSFYLYILLLIVPLLVLLVILKPKSGYSGKKLPPGSTGWPVVGETMRFVLSGPQRFIRERRRKYSNDVFRTSLFGQKMAVFCGAQGNKFVYTKLFTPWWPESVSRVMFFPEYTDTPVNEVSAVMHSFVHEILKPDALKQYVRVMDAMAREHIESEWDGKGVVKVHPLAKKYTFDLAFRLFINVVDVEHVTRLFNHFRLITTGLFSVPINLPGTAFSKGVKGGKMIREELLKIISNRRKEMMERRENTPSSTDFLSRLLLVKDENGKYLSDKEISNNIIGLLVASYETTSTAVTFMLKYLAELPHIYDEVYKELMEISQSKKEGELLMWDDIQKMRYTWNVVCESLRLTPPGHGGFREAVSDVTFAGFTIPKGWKASWTVHTTHKDPECFPDPEKFDPSRFEGKGPAPYTFVPFGGGPRMCPGKEYARLEILVFIYNIVTRYKLERINPKEKIIFHVIPVPTEGLPLRIIPHSI</sequence>
<keyword evidence="7 11" id="KW-0560">Oxidoreductase</keyword>
<keyword evidence="10 11" id="KW-0349">Heme</keyword>
<dbReference type="OMA" id="VEMICHH"/>
<dbReference type="Gene3D" id="1.10.630.10">
    <property type="entry name" value="Cytochrome P450"/>
    <property type="match status" value="1"/>
</dbReference>
<evidence type="ECO:0000256" key="8">
    <source>
        <dbReference type="ARBA" id="ARBA00023004"/>
    </source>
</evidence>
<keyword evidence="5 10" id="KW-0479">Metal-binding</keyword>
<keyword evidence="6" id="KW-1133">Transmembrane helix</keyword>
<reference evidence="12" key="2">
    <citation type="submission" date="2022-03" db="EMBL/GenBank/DDBJ databases">
        <title>Draft title - Genomic analysis of global carrot germplasm unveils the trajectory of domestication and the origin of high carotenoid orange carrot.</title>
        <authorList>
            <person name="Iorizzo M."/>
            <person name="Ellison S."/>
            <person name="Senalik D."/>
            <person name="Macko-Podgorni A."/>
            <person name="Grzebelus D."/>
            <person name="Bostan H."/>
            <person name="Rolling W."/>
            <person name="Curaba J."/>
            <person name="Simon P."/>
        </authorList>
    </citation>
    <scope>NUCLEOTIDE SEQUENCE</scope>
    <source>
        <tissue evidence="12">Leaf</tissue>
    </source>
</reference>
<evidence type="ECO:0000256" key="7">
    <source>
        <dbReference type="ARBA" id="ARBA00023002"/>
    </source>
</evidence>
<dbReference type="PROSITE" id="PS00086">
    <property type="entry name" value="CYTOCHROME_P450"/>
    <property type="match status" value="1"/>
</dbReference>
<evidence type="ECO:0000313" key="12">
    <source>
        <dbReference type="EMBL" id="WOG81900.1"/>
    </source>
</evidence>
<dbReference type="GO" id="GO:0020037">
    <property type="term" value="F:heme binding"/>
    <property type="evidence" value="ECO:0007669"/>
    <property type="project" value="InterPro"/>
</dbReference>
<evidence type="ECO:0000256" key="4">
    <source>
        <dbReference type="ARBA" id="ARBA00022692"/>
    </source>
</evidence>
<keyword evidence="13" id="KW-1185">Reference proteome</keyword>
<dbReference type="KEGG" id="dcr:108192226"/>
<comment type="cofactor">
    <cofactor evidence="1 10">
        <name>heme</name>
        <dbReference type="ChEBI" id="CHEBI:30413"/>
    </cofactor>
</comment>
<comment type="subcellular location">
    <subcellularLocation>
        <location evidence="2">Membrane</location>
        <topology evidence="2">Single-pass membrane protein</topology>
    </subcellularLocation>
</comment>
<keyword evidence="11" id="KW-0503">Monooxygenase</keyword>
<evidence type="ECO:0000256" key="9">
    <source>
        <dbReference type="ARBA" id="ARBA00023136"/>
    </source>
</evidence>
<gene>
    <name evidence="12" type="ORF">DCAR_0101056</name>
</gene>
<dbReference type="CDD" id="cd11043">
    <property type="entry name" value="CYP90-like"/>
    <property type="match status" value="1"/>
</dbReference>
<evidence type="ECO:0000256" key="3">
    <source>
        <dbReference type="ARBA" id="ARBA00010617"/>
    </source>
</evidence>
<dbReference type="Pfam" id="PF00067">
    <property type="entry name" value="p450"/>
    <property type="match status" value="1"/>
</dbReference>
<dbReference type="GO" id="GO:0016020">
    <property type="term" value="C:membrane"/>
    <property type="evidence" value="ECO:0007669"/>
    <property type="project" value="UniProtKB-SubCell"/>
</dbReference>
<dbReference type="SUPFAM" id="SSF48264">
    <property type="entry name" value="Cytochrome P450"/>
    <property type="match status" value="1"/>
</dbReference>
<dbReference type="GO" id="GO:0004497">
    <property type="term" value="F:monooxygenase activity"/>
    <property type="evidence" value="ECO:0007669"/>
    <property type="project" value="UniProtKB-KW"/>
</dbReference>
<dbReference type="PRINTS" id="PR00463">
    <property type="entry name" value="EP450I"/>
</dbReference>